<comment type="caution">
    <text evidence="3">The sequence shown here is derived from an EMBL/GenBank/DDBJ whole genome shotgun (WGS) entry which is preliminary data.</text>
</comment>
<evidence type="ECO:0000313" key="4">
    <source>
        <dbReference type="Proteomes" id="UP000475862"/>
    </source>
</evidence>
<evidence type="ECO:0000259" key="1">
    <source>
        <dbReference type="Pfam" id="PF21788"/>
    </source>
</evidence>
<reference evidence="3 4" key="1">
    <citation type="submission" date="2019-08" db="EMBL/GenBank/DDBJ databases">
        <title>The genome of the soybean aphid Biotype 1, its phylome, world population structure and adaptation to the North American continent.</title>
        <authorList>
            <person name="Giordano R."/>
            <person name="Donthu R.K."/>
            <person name="Hernandez A.G."/>
            <person name="Wright C.L."/>
            <person name="Zimin A.V."/>
        </authorList>
    </citation>
    <scope>NUCLEOTIDE SEQUENCE [LARGE SCALE GENOMIC DNA]</scope>
    <source>
        <tissue evidence="3">Whole aphids</tissue>
    </source>
</reference>
<dbReference type="InterPro" id="IPR048367">
    <property type="entry name" value="TNP-like_RNaseH_C"/>
</dbReference>
<dbReference type="EMBL" id="VYZN01000468">
    <property type="protein sequence ID" value="KAE9523024.1"/>
    <property type="molecule type" value="Genomic_DNA"/>
</dbReference>
<keyword evidence="4" id="KW-1185">Reference proteome</keyword>
<proteinExistence type="predicted"/>
<evidence type="ECO:0000313" key="3">
    <source>
        <dbReference type="EMBL" id="KAE9523024.1"/>
    </source>
</evidence>
<dbReference type="AlphaFoldDB" id="A0A6G0SYJ0"/>
<evidence type="ECO:0000259" key="2">
    <source>
        <dbReference type="Pfam" id="PF21789"/>
    </source>
</evidence>
<sequence length="306" mass="35863">MAKMRVRLCTQVLSASMAKAMQFYRNNGCLQLKGSTETSDFTLYWNNVFNFENALSYLNWWEDEMKIKKIDPKDFFTMTTAQGLRVTIQSTIDLSKYLLEEGGFEYVLTGKMCQDPLEKFFGIIRQSTDPNDHPTTPTFLHLYKMLSIYSVLKPPKHGNYILIEEGIWEPCQVLPPMDSYDEHTSIRDCVVYYVCGNEHPAAKLITLKSRGNLLYPNTYLFEFLSKVESSFAKHCTSYNVFERVIDEVVESKFELKYTCAEHQLEVATDILVYFIQMRLRQYIYQENLKLQKISREKKKLSKLYNT</sequence>
<dbReference type="InterPro" id="IPR048366">
    <property type="entry name" value="TNP-like_GBD"/>
</dbReference>
<dbReference type="PANTHER" id="PTHR47577:SF2">
    <property type="entry name" value="THAP DOMAIN CONTAINING 9"/>
    <property type="match status" value="1"/>
</dbReference>
<dbReference type="Pfam" id="PF21789">
    <property type="entry name" value="TNP-like_RNaseH_C"/>
    <property type="match status" value="1"/>
</dbReference>
<feature type="domain" description="Transposable element P transposase-like GTP-binding insertion" evidence="1">
    <location>
        <begin position="3"/>
        <end position="56"/>
    </location>
</feature>
<name>A0A6G0SYJ0_APHGL</name>
<dbReference type="PANTHER" id="PTHR47577">
    <property type="entry name" value="THAP DOMAIN-CONTAINING PROTEIN 6"/>
    <property type="match status" value="1"/>
</dbReference>
<gene>
    <name evidence="3" type="ORF">AGLY_016655</name>
</gene>
<feature type="domain" description="Transposable element P transposase-like RNase H C-terminal" evidence="2">
    <location>
        <begin position="111"/>
        <end position="144"/>
    </location>
</feature>
<dbReference type="Pfam" id="PF21788">
    <property type="entry name" value="TNP-like_GBD"/>
    <property type="match status" value="1"/>
</dbReference>
<dbReference type="OrthoDB" id="6584391at2759"/>
<organism evidence="3 4">
    <name type="scientific">Aphis glycines</name>
    <name type="common">Soybean aphid</name>
    <dbReference type="NCBI Taxonomy" id="307491"/>
    <lineage>
        <taxon>Eukaryota</taxon>
        <taxon>Metazoa</taxon>
        <taxon>Ecdysozoa</taxon>
        <taxon>Arthropoda</taxon>
        <taxon>Hexapoda</taxon>
        <taxon>Insecta</taxon>
        <taxon>Pterygota</taxon>
        <taxon>Neoptera</taxon>
        <taxon>Paraneoptera</taxon>
        <taxon>Hemiptera</taxon>
        <taxon>Sternorrhyncha</taxon>
        <taxon>Aphidomorpha</taxon>
        <taxon>Aphidoidea</taxon>
        <taxon>Aphididae</taxon>
        <taxon>Aphidini</taxon>
        <taxon>Aphis</taxon>
        <taxon>Aphis</taxon>
    </lineage>
</organism>
<dbReference type="Proteomes" id="UP000475862">
    <property type="component" value="Unassembled WGS sequence"/>
</dbReference>
<accession>A0A6G0SYJ0</accession>
<protein>
    <submittedName>
        <fullName evidence="3">Uncharacterized protein</fullName>
    </submittedName>
</protein>